<name>A0ACB8TXJ7_9APHY</name>
<dbReference type="Proteomes" id="UP001055072">
    <property type="component" value="Unassembled WGS sequence"/>
</dbReference>
<protein>
    <submittedName>
        <fullName evidence="1">Uncharacterized protein</fullName>
    </submittedName>
</protein>
<dbReference type="EMBL" id="MU274922">
    <property type="protein sequence ID" value="KAI0086666.1"/>
    <property type="molecule type" value="Genomic_DNA"/>
</dbReference>
<evidence type="ECO:0000313" key="2">
    <source>
        <dbReference type="Proteomes" id="UP001055072"/>
    </source>
</evidence>
<reference evidence="1" key="1">
    <citation type="journal article" date="2021" name="Environ. Microbiol.">
        <title>Gene family expansions and transcriptome signatures uncover fungal adaptations to wood decay.</title>
        <authorList>
            <person name="Hage H."/>
            <person name="Miyauchi S."/>
            <person name="Viragh M."/>
            <person name="Drula E."/>
            <person name="Min B."/>
            <person name="Chaduli D."/>
            <person name="Navarro D."/>
            <person name="Favel A."/>
            <person name="Norest M."/>
            <person name="Lesage-Meessen L."/>
            <person name="Balint B."/>
            <person name="Merenyi Z."/>
            <person name="de Eugenio L."/>
            <person name="Morin E."/>
            <person name="Martinez A.T."/>
            <person name="Baldrian P."/>
            <person name="Stursova M."/>
            <person name="Martinez M.J."/>
            <person name="Novotny C."/>
            <person name="Magnuson J.K."/>
            <person name="Spatafora J.W."/>
            <person name="Maurice S."/>
            <person name="Pangilinan J."/>
            <person name="Andreopoulos W."/>
            <person name="LaButti K."/>
            <person name="Hundley H."/>
            <person name="Na H."/>
            <person name="Kuo A."/>
            <person name="Barry K."/>
            <person name="Lipzen A."/>
            <person name="Henrissat B."/>
            <person name="Riley R."/>
            <person name="Ahrendt S."/>
            <person name="Nagy L.G."/>
            <person name="Grigoriev I.V."/>
            <person name="Martin F."/>
            <person name="Rosso M.N."/>
        </authorList>
    </citation>
    <scope>NUCLEOTIDE SEQUENCE</scope>
    <source>
        <strain evidence="1">CBS 384.51</strain>
    </source>
</reference>
<organism evidence="1 2">
    <name type="scientific">Irpex rosettiformis</name>
    <dbReference type="NCBI Taxonomy" id="378272"/>
    <lineage>
        <taxon>Eukaryota</taxon>
        <taxon>Fungi</taxon>
        <taxon>Dikarya</taxon>
        <taxon>Basidiomycota</taxon>
        <taxon>Agaricomycotina</taxon>
        <taxon>Agaricomycetes</taxon>
        <taxon>Polyporales</taxon>
        <taxon>Irpicaceae</taxon>
        <taxon>Irpex</taxon>
    </lineage>
</organism>
<comment type="caution">
    <text evidence="1">The sequence shown here is derived from an EMBL/GenBank/DDBJ whole genome shotgun (WGS) entry which is preliminary data.</text>
</comment>
<proteinExistence type="predicted"/>
<keyword evidence="2" id="KW-1185">Reference proteome</keyword>
<accession>A0ACB8TXJ7</accession>
<gene>
    <name evidence="1" type="ORF">BDY19DRAFT_340758</name>
</gene>
<sequence length="243" mass="27101">MTSVGQPIRQLRIGETLKAVRTKQAAMTNDPLQLYLRNTPDADTSYFHQAWSTYSAAEFSLAIHKGLAWTVGDSFAVMIYEPADEAKGIVGKLVGRILSLYGSYFTPQVISEIQRRRRRECLSKFEKMVEETLGEKKKSMYYLALLMTRPEQQGRGYGSALVKLMTAFADTHGRESWLLSSNIKNTAFYNSLGFITKAQVAVGDQDPDWTGPPVVVSLMIREIPESKAQLGSTQIIPPEGTPK</sequence>
<evidence type="ECO:0000313" key="1">
    <source>
        <dbReference type="EMBL" id="KAI0086666.1"/>
    </source>
</evidence>